<dbReference type="eggNOG" id="COG0157">
    <property type="taxonomic scope" value="Bacteria"/>
</dbReference>
<dbReference type="PANTHER" id="PTHR32179:SF3">
    <property type="entry name" value="NICOTINATE-NUCLEOTIDE PYROPHOSPHORYLASE [CARBOXYLATING]"/>
    <property type="match status" value="1"/>
</dbReference>
<feature type="domain" description="Quinolinate phosphoribosyl transferase C-terminal" evidence="13">
    <location>
        <begin position="108"/>
        <end position="273"/>
    </location>
</feature>
<dbReference type="STRING" id="96561.Dole_1728"/>
<dbReference type="InterPro" id="IPR037128">
    <property type="entry name" value="Quinolinate_PRibosylTase_N_sf"/>
</dbReference>
<dbReference type="GO" id="GO:0004514">
    <property type="term" value="F:nicotinate-nucleotide diphosphorylase (carboxylating) activity"/>
    <property type="evidence" value="ECO:0007669"/>
    <property type="project" value="UniProtKB-EC"/>
</dbReference>
<dbReference type="InterPro" id="IPR013785">
    <property type="entry name" value="Aldolase_TIM"/>
</dbReference>
<keyword evidence="6" id="KW-0662">Pyridine nucleotide biosynthesis</keyword>
<dbReference type="HOGENOM" id="CLU_039622_0_1_7"/>
<dbReference type="GO" id="GO:0009435">
    <property type="term" value="P:NAD+ biosynthetic process"/>
    <property type="evidence" value="ECO:0007669"/>
    <property type="project" value="UniProtKB-UniPathway"/>
</dbReference>
<proteinExistence type="inferred from homology"/>
<dbReference type="EC" id="2.4.2.19" evidence="5"/>
<dbReference type="Pfam" id="PF01729">
    <property type="entry name" value="QRPTase_C"/>
    <property type="match status" value="1"/>
</dbReference>
<dbReference type="InterPro" id="IPR002638">
    <property type="entry name" value="Quinolinate_PRibosylTrfase_C"/>
</dbReference>
<evidence type="ECO:0000256" key="6">
    <source>
        <dbReference type="ARBA" id="ARBA00022642"/>
    </source>
</evidence>
<evidence type="ECO:0000256" key="1">
    <source>
        <dbReference type="ARBA" id="ARBA00003237"/>
    </source>
</evidence>
<dbReference type="FunFam" id="3.90.1170.20:FF:000001">
    <property type="entry name" value="Nicotinate-nucleotide diphosphorylase (Carboxylating)"/>
    <property type="match status" value="1"/>
</dbReference>
<evidence type="ECO:0000256" key="3">
    <source>
        <dbReference type="ARBA" id="ARBA00009400"/>
    </source>
</evidence>
<dbReference type="Gene3D" id="3.20.20.70">
    <property type="entry name" value="Aldolase class I"/>
    <property type="match status" value="1"/>
</dbReference>
<dbReference type="RefSeq" id="WP_012175148.1">
    <property type="nucleotide sequence ID" value="NC_009943.1"/>
</dbReference>
<dbReference type="Gene3D" id="3.90.1170.20">
    <property type="entry name" value="Quinolinate phosphoribosyl transferase, N-terminal domain"/>
    <property type="match status" value="1"/>
</dbReference>
<evidence type="ECO:0000256" key="4">
    <source>
        <dbReference type="ARBA" id="ARBA00011218"/>
    </source>
</evidence>
<dbReference type="AlphaFoldDB" id="A9A0N2"/>
<accession>A9A0N2</accession>
<comment type="pathway">
    <text evidence="2">Cofactor biosynthesis; NAD(+) biosynthesis; nicotinate D-ribonucleotide from quinolinate: step 1/1.</text>
</comment>
<evidence type="ECO:0000256" key="9">
    <source>
        <dbReference type="ARBA" id="ARBA00033102"/>
    </source>
</evidence>
<dbReference type="GO" id="GO:0005737">
    <property type="term" value="C:cytoplasm"/>
    <property type="evidence" value="ECO:0007669"/>
    <property type="project" value="TreeGrafter"/>
</dbReference>
<evidence type="ECO:0000256" key="2">
    <source>
        <dbReference type="ARBA" id="ARBA00004893"/>
    </source>
</evidence>
<reference evidence="15 16" key="1">
    <citation type="submission" date="2007-10" db="EMBL/GenBank/DDBJ databases">
        <title>Complete sequence of Desulfococcus oleovorans Hxd3.</title>
        <authorList>
            <consortium name="US DOE Joint Genome Institute"/>
            <person name="Copeland A."/>
            <person name="Lucas S."/>
            <person name="Lapidus A."/>
            <person name="Barry K."/>
            <person name="Glavina del Rio T."/>
            <person name="Dalin E."/>
            <person name="Tice H."/>
            <person name="Pitluck S."/>
            <person name="Kiss H."/>
            <person name="Brettin T."/>
            <person name="Bruce D."/>
            <person name="Detter J.C."/>
            <person name="Han C."/>
            <person name="Schmutz J."/>
            <person name="Larimer F."/>
            <person name="Land M."/>
            <person name="Hauser L."/>
            <person name="Kyrpides N."/>
            <person name="Kim E."/>
            <person name="Wawrik B."/>
            <person name="Richardson P."/>
        </authorList>
    </citation>
    <scope>NUCLEOTIDE SEQUENCE [LARGE SCALE GENOMIC DNA]</scope>
    <source>
        <strain evidence="16">DSM 6200 / JCM 39069 / Hxd3</strain>
    </source>
</reference>
<name>A9A0N2_DESOH</name>
<comment type="subunit">
    <text evidence="4">Hexamer formed by 3 homodimers.</text>
</comment>
<keyword evidence="16" id="KW-1185">Reference proteome</keyword>
<keyword evidence="8 12" id="KW-0808">Transferase</keyword>
<dbReference type="KEGG" id="dol:Dole_1728"/>
<dbReference type="SUPFAM" id="SSF54675">
    <property type="entry name" value="Nicotinate/Quinolinate PRTase N-terminal domain-like"/>
    <property type="match status" value="1"/>
</dbReference>
<dbReference type="OrthoDB" id="9782546at2"/>
<comment type="catalytic activity">
    <reaction evidence="10">
        <text>nicotinate beta-D-ribonucleotide + CO2 + diphosphate = quinolinate + 5-phospho-alpha-D-ribose 1-diphosphate + 2 H(+)</text>
        <dbReference type="Rhea" id="RHEA:12733"/>
        <dbReference type="ChEBI" id="CHEBI:15378"/>
        <dbReference type="ChEBI" id="CHEBI:16526"/>
        <dbReference type="ChEBI" id="CHEBI:29959"/>
        <dbReference type="ChEBI" id="CHEBI:33019"/>
        <dbReference type="ChEBI" id="CHEBI:57502"/>
        <dbReference type="ChEBI" id="CHEBI:58017"/>
        <dbReference type="EC" id="2.4.2.19"/>
    </reaction>
</comment>
<evidence type="ECO:0000256" key="7">
    <source>
        <dbReference type="ARBA" id="ARBA00022676"/>
    </source>
</evidence>
<dbReference type="NCBIfam" id="TIGR00078">
    <property type="entry name" value="nadC"/>
    <property type="match status" value="1"/>
</dbReference>
<gene>
    <name evidence="15" type="ordered locus">Dole_1728</name>
</gene>
<evidence type="ECO:0000313" key="15">
    <source>
        <dbReference type="EMBL" id="ABW67532.1"/>
    </source>
</evidence>
<feature type="domain" description="Quinolinate phosphoribosyl transferase N-terminal" evidence="14">
    <location>
        <begin position="21"/>
        <end position="106"/>
    </location>
</feature>
<dbReference type="FunFam" id="3.20.20.70:FF:000030">
    <property type="entry name" value="Nicotinate-nucleotide pyrophosphorylase, carboxylating"/>
    <property type="match status" value="1"/>
</dbReference>
<evidence type="ECO:0000313" key="16">
    <source>
        <dbReference type="Proteomes" id="UP000008561"/>
    </source>
</evidence>
<dbReference type="CDD" id="cd01572">
    <property type="entry name" value="QPRTase"/>
    <property type="match status" value="1"/>
</dbReference>
<dbReference type="PANTHER" id="PTHR32179">
    <property type="entry name" value="NICOTINATE-NUCLEOTIDE PYROPHOSPHORYLASE [CARBOXYLATING]"/>
    <property type="match status" value="1"/>
</dbReference>
<comment type="function">
    <text evidence="1">Involved in the catabolism of quinolinic acid (QA).</text>
</comment>
<dbReference type="UniPathway" id="UPA00253">
    <property type="reaction ID" value="UER00331"/>
</dbReference>
<organism evidence="15 16">
    <name type="scientific">Desulfosudis oleivorans (strain DSM 6200 / JCM 39069 / Hxd3)</name>
    <name type="common">Desulfococcus oleovorans</name>
    <dbReference type="NCBI Taxonomy" id="96561"/>
    <lineage>
        <taxon>Bacteria</taxon>
        <taxon>Pseudomonadati</taxon>
        <taxon>Thermodesulfobacteriota</taxon>
        <taxon>Desulfobacteria</taxon>
        <taxon>Desulfobacterales</taxon>
        <taxon>Desulfosudaceae</taxon>
        <taxon>Desulfosudis</taxon>
    </lineage>
</organism>
<evidence type="ECO:0000256" key="5">
    <source>
        <dbReference type="ARBA" id="ARBA00011944"/>
    </source>
</evidence>
<evidence type="ECO:0000259" key="13">
    <source>
        <dbReference type="Pfam" id="PF01729"/>
    </source>
</evidence>
<dbReference type="PIRSF" id="PIRSF006250">
    <property type="entry name" value="NadC_ModD"/>
    <property type="match status" value="1"/>
</dbReference>
<dbReference type="SUPFAM" id="SSF51690">
    <property type="entry name" value="Nicotinate/Quinolinate PRTase C-terminal domain-like"/>
    <property type="match status" value="1"/>
</dbReference>
<evidence type="ECO:0000256" key="10">
    <source>
        <dbReference type="ARBA" id="ARBA00047445"/>
    </source>
</evidence>
<evidence type="ECO:0000259" key="14">
    <source>
        <dbReference type="Pfam" id="PF02749"/>
    </source>
</evidence>
<keyword evidence="7 12" id="KW-0328">Glycosyltransferase</keyword>
<protein>
    <recommendedName>
        <fullName evidence="11">Probable nicotinate-nucleotide pyrophosphorylase [carboxylating]</fullName>
        <ecNumber evidence="5">2.4.2.19</ecNumber>
    </recommendedName>
    <alternativeName>
        <fullName evidence="9">Quinolinate phosphoribosyltransferase [decarboxylating]</fullName>
    </alternativeName>
</protein>
<evidence type="ECO:0000256" key="8">
    <source>
        <dbReference type="ARBA" id="ARBA00022679"/>
    </source>
</evidence>
<comment type="similarity">
    <text evidence="3 12">Belongs to the NadC/ModD family.</text>
</comment>
<dbReference type="InterPro" id="IPR027277">
    <property type="entry name" value="NadC/ModD"/>
</dbReference>
<dbReference type="InterPro" id="IPR036068">
    <property type="entry name" value="Nicotinate_pribotase-like_C"/>
</dbReference>
<dbReference type="Proteomes" id="UP000008561">
    <property type="component" value="Chromosome"/>
</dbReference>
<evidence type="ECO:0000256" key="11">
    <source>
        <dbReference type="ARBA" id="ARBA00069173"/>
    </source>
</evidence>
<dbReference type="InterPro" id="IPR022412">
    <property type="entry name" value="Quinolinate_PRibosylTrfase_N"/>
</dbReference>
<dbReference type="GO" id="GO:0034213">
    <property type="term" value="P:quinolinate catabolic process"/>
    <property type="evidence" value="ECO:0007669"/>
    <property type="project" value="TreeGrafter"/>
</dbReference>
<dbReference type="InterPro" id="IPR004393">
    <property type="entry name" value="NadC"/>
</dbReference>
<dbReference type="EMBL" id="CP000859">
    <property type="protein sequence ID" value="ABW67532.1"/>
    <property type="molecule type" value="Genomic_DNA"/>
</dbReference>
<sequence length="278" mass="29387">MELLIPYIIESGLSEDIGAGDITTDALIDAEAMGRGYIVAKEDLVIAGLNAAAAVFETLDPEMACLFMATDGDRVKTGTKVMQMEGSMQALLKGERLALNILQRLSGIATFTRACVDELAGTTVRLVDTRKTTPGLRVLEKYAVRAGGAANHRMGLFDGVLIKDNHIAACGGIAQAVAKARAAVHHLVKIEIEVSNQDEVAQALEAGADVIMLDNMDMEAIRQAVNTISGRALVEVSGSVARENLRALADTGVNIISMGSLTHSARAVDLSMRIAAEK</sequence>
<evidence type="ECO:0000256" key="12">
    <source>
        <dbReference type="PIRNR" id="PIRNR006250"/>
    </source>
</evidence>
<dbReference type="Pfam" id="PF02749">
    <property type="entry name" value="QRPTase_N"/>
    <property type="match status" value="1"/>
</dbReference>